<dbReference type="Proteomes" id="UP000633219">
    <property type="component" value="Unassembled WGS sequence"/>
</dbReference>
<evidence type="ECO:0000256" key="1">
    <source>
        <dbReference type="SAM" id="MobiDB-lite"/>
    </source>
</evidence>
<gene>
    <name evidence="3" type="ORF">JJB09_00090</name>
</gene>
<protein>
    <submittedName>
        <fullName evidence="3">DUF1127 domain-containing protein</fullName>
    </submittedName>
</protein>
<evidence type="ECO:0000259" key="2">
    <source>
        <dbReference type="Pfam" id="PF06568"/>
    </source>
</evidence>
<sequence>MSTLEHAPVCATAGREERVFDFGLSAALRTLLSLARAVRGRRAVLNMREFDDAQLADIGLKRSDVEVALLSPLTSDPSRSLVSARQNPLRGIKRF</sequence>
<dbReference type="EMBL" id="JAEQNC010000001">
    <property type="protein sequence ID" value="MBL0370415.1"/>
    <property type="molecule type" value="Genomic_DNA"/>
</dbReference>
<name>A0A937CIS9_9HYPH</name>
<keyword evidence="4" id="KW-1185">Reference proteome</keyword>
<feature type="compositionally biased region" description="Polar residues" evidence="1">
    <location>
        <begin position="76"/>
        <end position="86"/>
    </location>
</feature>
<dbReference type="Pfam" id="PF06568">
    <property type="entry name" value="YjiS-like"/>
    <property type="match status" value="1"/>
</dbReference>
<accession>A0A937CIS9</accession>
<comment type="caution">
    <text evidence="3">The sequence shown here is derived from an EMBL/GenBank/DDBJ whole genome shotgun (WGS) entry which is preliminary data.</text>
</comment>
<feature type="region of interest" description="Disordered" evidence="1">
    <location>
        <begin position="76"/>
        <end position="95"/>
    </location>
</feature>
<reference evidence="3" key="1">
    <citation type="submission" date="2021-01" db="EMBL/GenBank/DDBJ databases">
        <title>Rhizobium sp. strain KVB221 16S ribosomal RNA gene Genome sequencing and assembly.</title>
        <authorList>
            <person name="Kang M."/>
        </authorList>
    </citation>
    <scope>NUCLEOTIDE SEQUENCE</scope>
    <source>
        <strain evidence="3">KVB221</strain>
    </source>
</reference>
<dbReference type="InterPro" id="IPR009506">
    <property type="entry name" value="YjiS-like"/>
</dbReference>
<feature type="domain" description="YjiS-like" evidence="2">
    <location>
        <begin position="33"/>
        <end position="66"/>
    </location>
</feature>
<dbReference type="AlphaFoldDB" id="A0A937CIS9"/>
<proteinExistence type="predicted"/>
<evidence type="ECO:0000313" key="3">
    <source>
        <dbReference type="EMBL" id="MBL0370415.1"/>
    </source>
</evidence>
<dbReference type="RefSeq" id="WP_201651586.1">
    <property type="nucleotide sequence ID" value="NZ_JAEQNC010000001.1"/>
</dbReference>
<organism evidence="3 4">
    <name type="scientific">Rhizobium setariae</name>
    <dbReference type="NCBI Taxonomy" id="2801340"/>
    <lineage>
        <taxon>Bacteria</taxon>
        <taxon>Pseudomonadati</taxon>
        <taxon>Pseudomonadota</taxon>
        <taxon>Alphaproteobacteria</taxon>
        <taxon>Hyphomicrobiales</taxon>
        <taxon>Rhizobiaceae</taxon>
        <taxon>Rhizobium/Agrobacterium group</taxon>
        <taxon>Rhizobium</taxon>
    </lineage>
</organism>
<evidence type="ECO:0000313" key="4">
    <source>
        <dbReference type="Proteomes" id="UP000633219"/>
    </source>
</evidence>